<evidence type="ECO:0000313" key="1">
    <source>
        <dbReference type="EMBL" id="PQQ23687.1"/>
    </source>
</evidence>
<gene>
    <name evidence="1" type="ORF">C6H66_18175</name>
</gene>
<comment type="caution">
    <text evidence="1">The sequence shown here is derived from an EMBL/GenBank/DDBJ whole genome shotgun (WGS) entry which is preliminary data.</text>
</comment>
<protein>
    <recommendedName>
        <fullName evidence="3">Host cell division inhibitor Icd-like protein</fullName>
    </recommendedName>
</protein>
<dbReference type="AlphaFoldDB" id="A0A2S8PXA5"/>
<name>A0A2S8PXA5_9GAMM</name>
<evidence type="ECO:0008006" key="3">
    <source>
        <dbReference type="Google" id="ProtNLM"/>
    </source>
</evidence>
<dbReference type="Proteomes" id="UP000239550">
    <property type="component" value="Unassembled WGS sequence"/>
</dbReference>
<reference evidence="1 2" key="1">
    <citation type="submission" date="2018-02" db="EMBL/GenBank/DDBJ databases">
        <title>Five New Genomes of Indian Photorhabdus Isolates TSA.</title>
        <authorList>
            <person name="Dubay B."/>
            <person name="Somvanshi V.S."/>
        </authorList>
    </citation>
    <scope>NUCLEOTIDE SEQUENCE [LARGE SCALE GENOMIC DNA]</scope>
    <source>
        <strain evidence="1 2">H1</strain>
    </source>
</reference>
<evidence type="ECO:0000313" key="2">
    <source>
        <dbReference type="Proteomes" id="UP000239550"/>
    </source>
</evidence>
<organism evidence="1 2">
    <name type="scientific">Photorhabdus hindustanensis</name>
    <dbReference type="NCBI Taxonomy" id="2918802"/>
    <lineage>
        <taxon>Bacteria</taxon>
        <taxon>Pseudomonadati</taxon>
        <taxon>Pseudomonadota</taxon>
        <taxon>Gammaproteobacteria</taxon>
        <taxon>Enterobacterales</taxon>
        <taxon>Morganellaceae</taxon>
        <taxon>Photorhabdus</taxon>
    </lineage>
</organism>
<sequence>MFKTDNTTKTFIFAVTKHSDFKCKLLVKVRCVARSYQQAKNELSELLVGYSIIWMGQINNNEVCDA</sequence>
<dbReference type="EMBL" id="PUWT01000053">
    <property type="protein sequence ID" value="PQQ23687.1"/>
    <property type="molecule type" value="Genomic_DNA"/>
</dbReference>
<proteinExistence type="predicted"/>
<accession>A0A2S8PXA5</accession>
<keyword evidence="2" id="KW-1185">Reference proteome</keyword>